<evidence type="ECO:0000256" key="3">
    <source>
        <dbReference type="ARBA" id="ARBA00022692"/>
    </source>
</evidence>
<dbReference type="GO" id="GO:0005789">
    <property type="term" value="C:endoplasmic reticulum membrane"/>
    <property type="evidence" value="ECO:0007669"/>
    <property type="project" value="InterPro"/>
</dbReference>
<organism evidence="9 10">
    <name type="scientific">Rattus norvegicus</name>
    <name type="common">Rat</name>
    <dbReference type="NCBI Taxonomy" id="10116"/>
    <lineage>
        <taxon>Eukaryota</taxon>
        <taxon>Metazoa</taxon>
        <taxon>Chordata</taxon>
        <taxon>Craniata</taxon>
        <taxon>Vertebrata</taxon>
        <taxon>Euteleostomi</taxon>
        <taxon>Mammalia</taxon>
        <taxon>Eutheria</taxon>
        <taxon>Euarchontoglires</taxon>
        <taxon>Glires</taxon>
        <taxon>Rodentia</taxon>
        <taxon>Myomorpha</taxon>
        <taxon>Muroidea</taxon>
        <taxon>Muridae</taxon>
        <taxon>Murinae</taxon>
        <taxon>Rattus</taxon>
    </lineage>
</organism>
<evidence type="ECO:0000256" key="1">
    <source>
        <dbReference type="ARBA" id="ARBA00004141"/>
    </source>
</evidence>
<reference evidence="9 10" key="1">
    <citation type="submission" date="2005-09" db="EMBL/GenBank/DDBJ databases">
        <authorList>
            <person name="Mural R.J."/>
            <person name="Li P.W."/>
            <person name="Adams M.D."/>
            <person name="Amanatides P.G."/>
            <person name="Baden-Tillson H."/>
            <person name="Barnstead M."/>
            <person name="Chin S.H."/>
            <person name="Dew I."/>
            <person name="Evans C.A."/>
            <person name="Ferriera S."/>
            <person name="Flanigan M."/>
            <person name="Fosler C."/>
            <person name="Glodek A."/>
            <person name="Gu Z."/>
            <person name="Holt R.A."/>
            <person name="Jennings D."/>
            <person name="Kraft C.L."/>
            <person name="Lu F."/>
            <person name="Nguyen T."/>
            <person name="Nusskern D.R."/>
            <person name="Pfannkoch C.M."/>
            <person name="Sitter C."/>
            <person name="Sutton G.G."/>
            <person name="Venter J.C."/>
            <person name="Wang Z."/>
            <person name="Woodage T."/>
            <person name="Zheng X.H."/>
            <person name="Zhong F."/>
        </authorList>
    </citation>
    <scope>NUCLEOTIDE SEQUENCE [LARGE SCALE GENOMIC DNA]</scope>
    <source>
        <strain>BN</strain>
        <strain evidence="10">Sprague-Dawley</strain>
    </source>
</reference>
<dbReference type="GO" id="GO:2000303">
    <property type="term" value="P:regulation of ceramide biosynthetic process"/>
    <property type="evidence" value="ECO:0007669"/>
    <property type="project" value="UniProtKB-ARBA"/>
</dbReference>
<evidence type="ECO:0000256" key="4">
    <source>
        <dbReference type="ARBA" id="ARBA00022989"/>
    </source>
</evidence>
<dbReference type="PANTHER" id="PTHR12665">
    <property type="entry name" value="ORMDL PROTEINS"/>
    <property type="match status" value="1"/>
</dbReference>
<dbReference type="InterPro" id="IPR007203">
    <property type="entry name" value="ORMDL"/>
</dbReference>
<comment type="similarity">
    <text evidence="2">Belongs to the ORM family.</text>
</comment>
<gene>
    <name evidence="9" type="ORF">rCG_22566</name>
</gene>
<feature type="non-terminal residue" evidence="9">
    <location>
        <position position="153"/>
    </location>
</feature>
<dbReference type="GO" id="GO:0006665">
    <property type="term" value="P:sphingolipid metabolic process"/>
    <property type="evidence" value="ECO:0007669"/>
    <property type="project" value="UniProtKB-ARBA"/>
</dbReference>
<comment type="subunit">
    <text evidence="6">Ceramide-sensitive subunit of the serine palmitoyltransferase (SPT) complex, which is also composed of SPTLC1, SPTLC2/3 and SPTSSA/B.</text>
</comment>
<name>A6INU6_RAT</name>
<accession>A6INU6</accession>
<evidence type="ECO:0000256" key="5">
    <source>
        <dbReference type="ARBA" id="ARBA00023136"/>
    </source>
</evidence>
<keyword evidence="3 8" id="KW-0812">Transmembrane</keyword>
<dbReference type="AlphaFoldDB" id="A6INU6"/>
<keyword evidence="4 8" id="KW-1133">Transmembrane helix</keyword>
<evidence type="ECO:0000313" key="10">
    <source>
        <dbReference type="Proteomes" id="UP000234681"/>
    </source>
</evidence>
<protein>
    <submittedName>
        <fullName evidence="9">RCG22566</fullName>
    </submittedName>
</protein>
<proteinExistence type="inferred from homology"/>
<evidence type="ECO:0000256" key="7">
    <source>
        <dbReference type="ARBA" id="ARBA00045896"/>
    </source>
</evidence>
<comment type="subcellular location">
    <subcellularLocation>
        <location evidence="1">Membrane</location>
        <topology evidence="1">Multi-pass membrane protein</topology>
    </subcellularLocation>
</comment>
<evidence type="ECO:0000256" key="6">
    <source>
        <dbReference type="ARBA" id="ARBA00038646"/>
    </source>
</evidence>
<sequence length="153" mass="17024">MNVGVAHSEVNPNTRVMNSRGMWLTYALGVGLLHIVFLSIPFCSVPVAWTLTNIIHNLVSPCILAGEVAQDIWCREPGTPHHRQALTEEVLRPQRESKKLQDAGKALRDMLSLDLFHFTPLQIVLAALMLSLLAFEFLAAARQHQRSHGSRPA</sequence>
<dbReference type="Pfam" id="PF04061">
    <property type="entry name" value="ORMDL"/>
    <property type="match status" value="1"/>
</dbReference>
<feature type="transmembrane region" description="Helical" evidence="8">
    <location>
        <begin position="23"/>
        <end position="49"/>
    </location>
</feature>
<evidence type="ECO:0000313" key="9">
    <source>
        <dbReference type="EMBL" id="EDL99114.1"/>
    </source>
</evidence>
<evidence type="ECO:0000256" key="2">
    <source>
        <dbReference type="ARBA" id="ARBA00007649"/>
    </source>
</evidence>
<evidence type="ECO:0000256" key="8">
    <source>
        <dbReference type="SAM" id="Phobius"/>
    </source>
</evidence>
<dbReference type="Proteomes" id="UP000234681">
    <property type="component" value="Chromosome 9"/>
</dbReference>
<feature type="transmembrane region" description="Helical" evidence="8">
    <location>
        <begin position="121"/>
        <end position="141"/>
    </location>
</feature>
<dbReference type="EMBL" id="CH473965">
    <property type="protein sequence ID" value="EDL99114.1"/>
    <property type="molecule type" value="Genomic_DNA"/>
</dbReference>
<comment type="function">
    <text evidence="7">Plays an essential role in the homeostatic regulation of sphingolipid de novo biosynthesis by modulating the activity of the serine palmitoyltransferase (SPT) in response to ceramide levels. When complexed to SPT, the binding of ceramides to its N-terminus stabilizes a conformation that block SPT substrate entry, hence preventing SPT catalytic activity. Through this mechanism, maintains ceramide levels at sufficient concentrations for the production of complex sphingolipids, but which prevents the accumulation of ceramides to levels that trigger apoptosis.</text>
</comment>
<keyword evidence="5 8" id="KW-0472">Membrane</keyword>